<comment type="similarity">
    <text evidence="2">Belongs to the glycosyltransferase 31 family. Beta3-Gal-T subfamily.</text>
</comment>
<dbReference type="Gene3D" id="3.90.550.50">
    <property type="match status" value="1"/>
</dbReference>
<evidence type="ECO:0000256" key="6">
    <source>
        <dbReference type="ARBA" id="ARBA00023136"/>
    </source>
</evidence>
<keyword evidence="5 7" id="KW-1133">Transmembrane helix</keyword>
<evidence type="ECO:0000313" key="9">
    <source>
        <dbReference type="Proteomes" id="UP001431209"/>
    </source>
</evidence>
<evidence type="ECO:0000256" key="3">
    <source>
        <dbReference type="ARBA" id="ARBA00022692"/>
    </source>
</evidence>
<evidence type="ECO:0000256" key="7">
    <source>
        <dbReference type="SAM" id="Phobius"/>
    </source>
</evidence>
<proteinExistence type="inferred from homology"/>
<comment type="caution">
    <text evidence="8">The sequence shown here is derived from an EMBL/GenBank/DDBJ whole genome shotgun (WGS) entry which is preliminary data.</text>
</comment>
<organism evidence="8 9">
    <name type="scientific">Acrasis kona</name>
    <dbReference type="NCBI Taxonomy" id="1008807"/>
    <lineage>
        <taxon>Eukaryota</taxon>
        <taxon>Discoba</taxon>
        <taxon>Heterolobosea</taxon>
        <taxon>Tetramitia</taxon>
        <taxon>Eutetramitia</taxon>
        <taxon>Acrasidae</taxon>
        <taxon>Acrasis</taxon>
    </lineage>
</organism>
<keyword evidence="3 7" id="KW-0812">Transmembrane</keyword>
<keyword evidence="6 7" id="KW-0472">Membrane</keyword>
<keyword evidence="9" id="KW-1185">Reference proteome</keyword>
<dbReference type="AlphaFoldDB" id="A0AAW2Z003"/>
<dbReference type="EMBL" id="JAOPGA020000797">
    <property type="protein sequence ID" value="KAL0481897.1"/>
    <property type="molecule type" value="Genomic_DNA"/>
</dbReference>
<evidence type="ECO:0000313" key="8">
    <source>
        <dbReference type="EMBL" id="KAL0481897.1"/>
    </source>
</evidence>
<protein>
    <submittedName>
        <fullName evidence="8">Uncharacterized protein</fullName>
    </submittedName>
</protein>
<comment type="subcellular location">
    <subcellularLocation>
        <location evidence="1">Membrane</location>
        <topology evidence="1">Single-pass type II membrane protein</topology>
    </subcellularLocation>
</comment>
<evidence type="ECO:0000256" key="5">
    <source>
        <dbReference type="ARBA" id="ARBA00022989"/>
    </source>
</evidence>
<dbReference type="GO" id="GO:0016020">
    <property type="term" value="C:membrane"/>
    <property type="evidence" value="ECO:0007669"/>
    <property type="project" value="UniProtKB-SubCell"/>
</dbReference>
<keyword evidence="4" id="KW-0735">Signal-anchor</keyword>
<sequence length="507" mass="58334">MKINIATYYSFLSLCAILSLFSLISHTRKLLPISAGRDNKYIEHVEYKIGVNQNQVYIAVASGANMLESKAKVAHDEWLNRFKPENNYIITTKLNSTIFSKANKWFPNAHVIQVPNSEDNYWSAQYRFFYAMQYMYRASVERNDNKVRWFYVADDDTFVIPYQFYKLMARLHSENIHLRPAIVGRCEYPTSERFYGGSGVLINTLAMKLLMENLNLCSVALDSSMPRVGHYYDIDVPKCFIEIADKLKISVQGCIPAPEMSDRMFKDKCTKKYFPSIQEQPKGLYYKKTDIDQLKSVYGPEHFDVGDTLYFERTAPLVFSKDITHLSNKQMNRTIIRVPDNPCDTDIANSISDIVDMNTDWYVIVPSSACITNSNFDESFVPTVPIVIAGSSSRVWKPNHKIPFGSGLIISNSWVKKMNLQNSDKSSRIKFVFDNISGEQIKIRDGIILQHHPLQLCENPNNFYIDGLYAVHPDRIIVHGSINNSCTNNYYEEGSQHHEMWAKKNTH</sequence>
<dbReference type="Proteomes" id="UP001431209">
    <property type="component" value="Unassembled WGS sequence"/>
</dbReference>
<accession>A0AAW2Z003</accession>
<evidence type="ECO:0000256" key="4">
    <source>
        <dbReference type="ARBA" id="ARBA00022968"/>
    </source>
</evidence>
<name>A0AAW2Z003_9EUKA</name>
<dbReference type="InterPro" id="IPR026050">
    <property type="entry name" value="C1GALT1/C1GALT1_chp1"/>
</dbReference>
<reference evidence="8 9" key="1">
    <citation type="submission" date="2024-03" db="EMBL/GenBank/DDBJ databases">
        <title>The Acrasis kona genome and developmental transcriptomes reveal deep origins of eukaryotic multicellular pathways.</title>
        <authorList>
            <person name="Sheikh S."/>
            <person name="Fu C.-J."/>
            <person name="Brown M.W."/>
            <person name="Baldauf S.L."/>
        </authorList>
    </citation>
    <scope>NUCLEOTIDE SEQUENCE [LARGE SCALE GENOMIC DNA]</scope>
    <source>
        <strain evidence="8 9">ATCC MYA-3509</strain>
    </source>
</reference>
<dbReference type="PANTHER" id="PTHR23033">
    <property type="entry name" value="BETA1,3-GALACTOSYLTRANSFERASE"/>
    <property type="match status" value="1"/>
</dbReference>
<feature type="transmembrane region" description="Helical" evidence="7">
    <location>
        <begin position="6"/>
        <end position="24"/>
    </location>
</feature>
<evidence type="ECO:0000256" key="2">
    <source>
        <dbReference type="ARBA" id="ARBA00006462"/>
    </source>
</evidence>
<evidence type="ECO:0000256" key="1">
    <source>
        <dbReference type="ARBA" id="ARBA00004606"/>
    </source>
</evidence>
<gene>
    <name evidence="8" type="ORF">AKO1_011351</name>
</gene>